<dbReference type="Gene3D" id="1.20.1530.20">
    <property type="match status" value="1"/>
</dbReference>
<accession>K1KY90</accession>
<feature type="transmembrane region" description="Helical" evidence="9">
    <location>
        <begin position="75"/>
        <end position="94"/>
    </location>
</feature>
<dbReference type="PANTHER" id="PTHR32507">
    <property type="entry name" value="NA(+)/H(+) ANTIPORTER 1"/>
    <property type="match status" value="1"/>
</dbReference>
<feature type="transmembrane region" description="Helical" evidence="9">
    <location>
        <begin position="130"/>
        <end position="147"/>
    </location>
</feature>
<dbReference type="Pfam" id="PF00999">
    <property type="entry name" value="Na_H_Exchanger"/>
    <property type="match status" value="1"/>
</dbReference>
<evidence type="ECO:0000313" key="11">
    <source>
        <dbReference type="EMBL" id="EKB47481.1"/>
    </source>
</evidence>
<comment type="caution">
    <text evidence="11">The sequence shown here is derived from an EMBL/GenBank/DDBJ whole genome shotgun (WGS) entry which is preliminary data.</text>
</comment>
<keyword evidence="7" id="KW-0406">Ion transport</keyword>
<evidence type="ECO:0000256" key="2">
    <source>
        <dbReference type="ARBA" id="ARBA00022448"/>
    </source>
</evidence>
<sequence length="285" mass="32048">MLLGAVIAPTDPVLASDVQTSSPNKKDDSHTRLALTTEAGLNDGLAFPFTNLAIAMALLGAHPSNWFWDWLWMDFFYKIVVGTLIGWATGWLLYRMIPLFPKPKSKKLAVSIGILSLSLTLIPYGLAEIASSYGFISVFVAACVFRNQEKAGKYLETLHDFSEEMEKILIVVLFSLVGVYLSHEFIDDFQWYMIPAAILVVMLIRPLAGYLALIQTPLPQKKRWVIAFFGIRGIGSLYYVLYAFNQADFEQQAELFALLLVIIIFSLLVHGLSAKPVFDWLMRKK</sequence>
<feature type="transmembrane region" description="Helical" evidence="9">
    <location>
        <begin position="192"/>
        <end position="213"/>
    </location>
</feature>
<feature type="transmembrane region" description="Helical" evidence="9">
    <location>
        <begin position="256"/>
        <end position="278"/>
    </location>
</feature>
<dbReference type="GO" id="GO:1902600">
    <property type="term" value="P:proton transmembrane transport"/>
    <property type="evidence" value="ECO:0007669"/>
    <property type="project" value="InterPro"/>
</dbReference>
<protein>
    <submittedName>
        <fullName evidence="11">Potassium/proton antiporter</fullName>
    </submittedName>
</protein>
<comment type="subcellular location">
    <subcellularLocation>
        <location evidence="1">Cell membrane</location>
        <topology evidence="1">Multi-pass membrane protein</topology>
    </subcellularLocation>
</comment>
<keyword evidence="4" id="KW-1003">Cell membrane</keyword>
<name>K1KY90_CECL9</name>
<gene>
    <name evidence="11" type="ORF">B879_03908</name>
</gene>
<reference evidence="11 12" key="1">
    <citation type="journal article" date="2012" name="J. Bacteriol.">
        <title>Draft Genome Sequence of Cecembia lonarensis Strain LW9T, Isolated from Lonar Lake, a Haloalkaline Lake in India.</title>
        <authorList>
            <person name="Shivaji S."/>
            <person name="Ara S."/>
            <person name="Singh A."/>
            <person name="Pinnaka A.K."/>
        </authorList>
    </citation>
    <scope>NUCLEOTIDE SEQUENCE [LARGE SCALE GENOMIC DNA]</scope>
    <source>
        <strain evidence="11 12">LW9</strain>
    </source>
</reference>
<evidence type="ECO:0000256" key="8">
    <source>
        <dbReference type="ARBA" id="ARBA00023136"/>
    </source>
</evidence>
<keyword evidence="12" id="KW-1185">Reference proteome</keyword>
<evidence type="ECO:0000313" key="12">
    <source>
        <dbReference type="Proteomes" id="UP000004478"/>
    </source>
</evidence>
<evidence type="ECO:0000256" key="4">
    <source>
        <dbReference type="ARBA" id="ARBA00022475"/>
    </source>
</evidence>
<evidence type="ECO:0000259" key="10">
    <source>
        <dbReference type="Pfam" id="PF00999"/>
    </source>
</evidence>
<dbReference type="GO" id="GO:0005886">
    <property type="term" value="C:plasma membrane"/>
    <property type="evidence" value="ECO:0007669"/>
    <property type="project" value="UniProtKB-SubCell"/>
</dbReference>
<keyword evidence="8 9" id="KW-0472">Membrane</keyword>
<dbReference type="AlphaFoldDB" id="K1KY90"/>
<evidence type="ECO:0000256" key="3">
    <source>
        <dbReference type="ARBA" id="ARBA00022449"/>
    </source>
</evidence>
<feature type="transmembrane region" description="Helical" evidence="9">
    <location>
        <begin position="168"/>
        <end position="186"/>
    </location>
</feature>
<feature type="transmembrane region" description="Helical" evidence="9">
    <location>
        <begin position="225"/>
        <end position="244"/>
    </location>
</feature>
<dbReference type="InterPro" id="IPR006153">
    <property type="entry name" value="Cation/H_exchanger_TM"/>
</dbReference>
<proteinExistence type="predicted"/>
<evidence type="ECO:0000256" key="5">
    <source>
        <dbReference type="ARBA" id="ARBA00022692"/>
    </source>
</evidence>
<keyword evidence="5 9" id="KW-0812">Transmembrane</keyword>
<keyword evidence="2" id="KW-0813">Transport</keyword>
<dbReference type="InterPro" id="IPR038770">
    <property type="entry name" value="Na+/solute_symporter_sf"/>
</dbReference>
<dbReference type="PANTHER" id="PTHR32507:SF8">
    <property type="entry name" value="CNH1P"/>
    <property type="match status" value="1"/>
</dbReference>
<evidence type="ECO:0000256" key="1">
    <source>
        <dbReference type="ARBA" id="ARBA00004651"/>
    </source>
</evidence>
<feature type="domain" description="Cation/H+ exchanger transmembrane" evidence="10">
    <location>
        <begin position="2"/>
        <end position="280"/>
    </location>
</feature>
<keyword evidence="6 9" id="KW-1133">Transmembrane helix</keyword>
<evidence type="ECO:0000256" key="9">
    <source>
        <dbReference type="SAM" id="Phobius"/>
    </source>
</evidence>
<dbReference type="Proteomes" id="UP000004478">
    <property type="component" value="Unassembled WGS sequence"/>
</dbReference>
<organism evidence="11 12">
    <name type="scientific">Cecembia lonarensis (strain CCUG 58316 / KCTC 22772 / LW9)</name>
    <dbReference type="NCBI Taxonomy" id="1225176"/>
    <lineage>
        <taxon>Bacteria</taxon>
        <taxon>Pseudomonadati</taxon>
        <taxon>Bacteroidota</taxon>
        <taxon>Cytophagia</taxon>
        <taxon>Cytophagales</taxon>
        <taxon>Cyclobacteriaceae</taxon>
        <taxon>Cecembia</taxon>
    </lineage>
</organism>
<evidence type="ECO:0000256" key="6">
    <source>
        <dbReference type="ARBA" id="ARBA00022989"/>
    </source>
</evidence>
<dbReference type="EMBL" id="AMGM01000123">
    <property type="protein sequence ID" value="EKB47481.1"/>
    <property type="molecule type" value="Genomic_DNA"/>
</dbReference>
<evidence type="ECO:0000256" key="7">
    <source>
        <dbReference type="ARBA" id="ARBA00023065"/>
    </source>
</evidence>
<dbReference type="GO" id="GO:0015297">
    <property type="term" value="F:antiporter activity"/>
    <property type="evidence" value="ECO:0007669"/>
    <property type="project" value="UniProtKB-KW"/>
</dbReference>
<keyword evidence="3" id="KW-0050">Antiport</keyword>